<organism evidence="3 4">
    <name type="scientific">Arthrobacter caoxuetaonis</name>
    <dbReference type="NCBI Taxonomy" id="2886935"/>
    <lineage>
        <taxon>Bacteria</taxon>
        <taxon>Bacillati</taxon>
        <taxon>Actinomycetota</taxon>
        <taxon>Actinomycetes</taxon>
        <taxon>Micrococcales</taxon>
        <taxon>Micrococcaceae</taxon>
        <taxon>Arthrobacter</taxon>
    </lineage>
</organism>
<evidence type="ECO:0000259" key="2">
    <source>
        <dbReference type="Pfam" id="PF12802"/>
    </source>
</evidence>
<reference evidence="3" key="1">
    <citation type="submission" date="2021-10" db="EMBL/GenBank/DDBJ databases">
        <title>Novel species in genus Arthrobacter.</title>
        <authorList>
            <person name="Liu Y."/>
        </authorList>
    </citation>
    <scope>NUCLEOTIDE SEQUENCE</scope>
    <source>
        <strain evidence="3">Zg-Y453</strain>
    </source>
</reference>
<comment type="similarity">
    <text evidence="1">Belongs to the ROK (NagC/XylR) family.</text>
</comment>
<dbReference type="InterPro" id="IPR036388">
    <property type="entry name" value="WH-like_DNA-bd_sf"/>
</dbReference>
<sequence>MLSTSHAPTGRRELRRIRVESVVGALLSQGPISRTDLAAATGYSPSTVTGIVHELQELGYLHEVGQRESTGGRRRTLMEIDRSAVVLVVAEISRGSVRASLVDLDASVLETRESVFDAEDPVASTARAVSELTAAAPRSPARLVLALPGVVGNDGTVSLAPDFAAASGSELAGELNRRTGLKVTLENDVNLVALGERSAGAAAGVDDLVLIHVAEGIGATILSGGRILHGATRSAGEVGFLPVAPRPLPHGNRGPFEAAWSTPAIAAAAQSAGLDGDGPVIARMCADERTQRLRDDVLDAWAWAAVVCACVLNPALVVFSGDAVDLDDPARSALASRIRAAAPSAPNVAFASLGTTGILHGAVARVLEDPSALISPAD</sequence>
<dbReference type="EMBL" id="JAJFZV010000004">
    <property type="protein sequence ID" value="MCC3297469.1"/>
    <property type="molecule type" value="Genomic_DNA"/>
</dbReference>
<dbReference type="InterPro" id="IPR000835">
    <property type="entry name" value="HTH_MarR-typ"/>
</dbReference>
<dbReference type="Pfam" id="PF00480">
    <property type="entry name" value="ROK"/>
    <property type="match status" value="1"/>
</dbReference>
<dbReference type="PANTHER" id="PTHR18964">
    <property type="entry name" value="ROK (REPRESSOR, ORF, KINASE) FAMILY"/>
    <property type="match status" value="1"/>
</dbReference>
<proteinExistence type="inferred from homology"/>
<dbReference type="RefSeq" id="WP_227895315.1">
    <property type="nucleotide sequence ID" value="NZ_CP099466.1"/>
</dbReference>
<dbReference type="Gene3D" id="1.10.10.10">
    <property type="entry name" value="Winged helix-like DNA-binding domain superfamily/Winged helix DNA-binding domain"/>
    <property type="match status" value="1"/>
</dbReference>
<dbReference type="PANTHER" id="PTHR18964:SF149">
    <property type="entry name" value="BIFUNCTIONAL UDP-N-ACETYLGLUCOSAMINE 2-EPIMERASE_N-ACETYLMANNOSAMINE KINASE"/>
    <property type="match status" value="1"/>
</dbReference>
<evidence type="ECO:0000313" key="4">
    <source>
        <dbReference type="Proteomes" id="UP001139158"/>
    </source>
</evidence>
<dbReference type="GO" id="GO:0006355">
    <property type="term" value="P:regulation of DNA-templated transcription"/>
    <property type="evidence" value="ECO:0007669"/>
    <property type="project" value="InterPro"/>
</dbReference>
<keyword evidence="4" id="KW-1185">Reference proteome</keyword>
<dbReference type="Gene3D" id="3.30.420.40">
    <property type="match status" value="2"/>
</dbReference>
<dbReference type="InterPro" id="IPR043129">
    <property type="entry name" value="ATPase_NBD"/>
</dbReference>
<gene>
    <name evidence="3" type="ORF">LJ757_06575</name>
</gene>
<accession>A0A9X1MEV8</accession>
<dbReference type="InterPro" id="IPR036390">
    <property type="entry name" value="WH_DNA-bd_sf"/>
</dbReference>
<dbReference type="AlphaFoldDB" id="A0A9X1MEV8"/>
<protein>
    <submittedName>
        <fullName evidence="3">ROK family protein</fullName>
    </submittedName>
</protein>
<dbReference type="SUPFAM" id="SSF46785">
    <property type="entry name" value="Winged helix' DNA-binding domain"/>
    <property type="match status" value="1"/>
</dbReference>
<comment type="caution">
    <text evidence="3">The sequence shown here is derived from an EMBL/GenBank/DDBJ whole genome shotgun (WGS) entry which is preliminary data.</text>
</comment>
<dbReference type="InterPro" id="IPR000600">
    <property type="entry name" value="ROK"/>
</dbReference>
<dbReference type="SUPFAM" id="SSF53067">
    <property type="entry name" value="Actin-like ATPase domain"/>
    <property type="match status" value="1"/>
</dbReference>
<evidence type="ECO:0000256" key="1">
    <source>
        <dbReference type="ARBA" id="ARBA00006479"/>
    </source>
</evidence>
<name>A0A9X1MEV8_9MICC</name>
<feature type="domain" description="HTH marR-type" evidence="2">
    <location>
        <begin position="22"/>
        <end position="68"/>
    </location>
</feature>
<dbReference type="Proteomes" id="UP001139158">
    <property type="component" value="Unassembled WGS sequence"/>
</dbReference>
<evidence type="ECO:0000313" key="3">
    <source>
        <dbReference type="EMBL" id="MCC3297469.1"/>
    </source>
</evidence>
<dbReference type="GO" id="GO:0003677">
    <property type="term" value="F:DNA binding"/>
    <property type="evidence" value="ECO:0007669"/>
    <property type="project" value="InterPro"/>
</dbReference>
<dbReference type="Pfam" id="PF12802">
    <property type="entry name" value="MarR_2"/>
    <property type="match status" value="1"/>
</dbReference>